<evidence type="ECO:0000256" key="2">
    <source>
        <dbReference type="SAM" id="MobiDB-lite"/>
    </source>
</evidence>
<dbReference type="AlphaFoldDB" id="A0A9P4MC98"/>
<keyword evidence="1" id="KW-0802">TPR repeat</keyword>
<feature type="repeat" description="TPR" evidence="1">
    <location>
        <begin position="746"/>
        <end position="779"/>
    </location>
</feature>
<protein>
    <recommendedName>
        <fullName evidence="7">NB-ARC domain-containing protein</fullName>
    </recommendedName>
</protein>
<dbReference type="InterPro" id="IPR053137">
    <property type="entry name" value="NLR-like"/>
</dbReference>
<evidence type="ECO:0000259" key="3">
    <source>
        <dbReference type="Pfam" id="PF00931"/>
    </source>
</evidence>
<dbReference type="InterPro" id="IPR002182">
    <property type="entry name" value="NB-ARC"/>
</dbReference>
<dbReference type="InterPro" id="IPR031352">
    <property type="entry name" value="SesA"/>
</dbReference>
<gene>
    <name evidence="5" type="ORF">K461DRAFT_324829</name>
</gene>
<dbReference type="PANTHER" id="PTHR46082">
    <property type="entry name" value="ATP/GTP-BINDING PROTEIN-RELATED"/>
    <property type="match status" value="1"/>
</dbReference>
<evidence type="ECO:0000313" key="6">
    <source>
        <dbReference type="Proteomes" id="UP000799439"/>
    </source>
</evidence>
<dbReference type="InterPro" id="IPR027417">
    <property type="entry name" value="P-loop_NTPase"/>
</dbReference>
<comment type="caution">
    <text evidence="5">The sequence shown here is derived from an EMBL/GenBank/DDBJ whole genome shotgun (WGS) entry which is preliminary data.</text>
</comment>
<dbReference type="InterPro" id="IPR011990">
    <property type="entry name" value="TPR-like_helical_dom_sf"/>
</dbReference>
<dbReference type="InterPro" id="IPR019734">
    <property type="entry name" value="TPR_rpt"/>
</dbReference>
<proteinExistence type="predicted"/>
<dbReference type="OrthoDB" id="1658288at2759"/>
<evidence type="ECO:0000256" key="1">
    <source>
        <dbReference type="PROSITE-ProRule" id="PRU00339"/>
    </source>
</evidence>
<evidence type="ECO:0008006" key="7">
    <source>
        <dbReference type="Google" id="ProtNLM"/>
    </source>
</evidence>
<feature type="domain" description="NACHT-NTPase and P-loop NTPases N-terminal" evidence="4">
    <location>
        <begin position="13"/>
        <end position="136"/>
    </location>
</feature>
<organism evidence="5 6">
    <name type="scientific">Myriangium duriaei CBS 260.36</name>
    <dbReference type="NCBI Taxonomy" id="1168546"/>
    <lineage>
        <taxon>Eukaryota</taxon>
        <taxon>Fungi</taxon>
        <taxon>Dikarya</taxon>
        <taxon>Ascomycota</taxon>
        <taxon>Pezizomycotina</taxon>
        <taxon>Dothideomycetes</taxon>
        <taxon>Dothideomycetidae</taxon>
        <taxon>Myriangiales</taxon>
        <taxon>Myriangiaceae</taxon>
        <taxon>Myriangium</taxon>
    </lineage>
</organism>
<dbReference type="SUPFAM" id="SSF48452">
    <property type="entry name" value="TPR-like"/>
    <property type="match status" value="1"/>
</dbReference>
<dbReference type="Gene3D" id="1.25.40.10">
    <property type="entry name" value="Tetratricopeptide repeat domain"/>
    <property type="match status" value="1"/>
</dbReference>
<evidence type="ECO:0000259" key="4">
    <source>
        <dbReference type="Pfam" id="PF17107"/>
    </source>
</evidence>
<reference evidence="5" key="1">
    <citation type="journal article" date="2020" name="Stud. Mycol.">
        <title>101 Dothideomycetes genomes: a test case for predicting lifestyles and emergence of pathogens.</title>
        <authorList>
            <person name="Haridas S."/>
            <person name="Albert R."/>
            <person name="Binder M."/>
            <person name="Bloem J."/>
            <person name="Labutti K."/>
            <person name="Salamov A."/>
            <person name="Andreopoulos B."/>
            <person name="Baker S."/>
            <person name="Barry K."/>
            <person name="Bills G."/>
            <person name="Bluhm B."/>
            <person name="Cannon C."/>
            <person name="Castanera R."/>
            <person name="Culley D."/>
            <person name="Daum C."/>
            <person name="Ezra D."/>
            <person name="Gonzalez J."/>
            <person name="Henrissat B."/>
            <person name="Kuo A."/>
            <person name="Liang C."/>
            <person name="Lipzen A."/>
            <person name="Lutzoni F."/>
            <person name="Magnuson J."/>
            <person name="Mondo S."/>
            <person name="Nolan M."/>
            <person name="Ohm R."/>
            <person name="Pangilinan J."/>
            <person name="Park H.-J."/>
            <person name="Ramirez L."/>
            <person name="Alfaro M."/>
            <person name="Sun H."/>
            <person name="Tritt A."/>
            <person name="Yoshinaga Y."/>
            <person name="Zwiers L.-H."/>
            <person name="Turgeon B."/>
            <person name="Goodwin S."/>
            <person name="Spatafora J."/>
            <person name="Crous P."/>
            <person name="Grigoriev I."/>
        </authorList>
    </citation>
    <scope>NUCLEOTIDE SEQUENCE</scope>
    <source>
        <strain evidence="5">CBS 260.36</strain>
    </source>
</reference>
<name>A0A9P4MC98_9PEZI</name>
<sequence length="974" mass="109377">MSGAEALAILGLISSIITIIDTGHEIYKAANSLGAEEFVMTYQNIPLIERILQSLQHSVKWNHPPPTTDDLQAIKPALQICKDNLDTITTILRKVIQGPKDTWIDRYKKAVSSIVSRKKQKVESLMQDILVKLQLLDQLNSLHVDNTITGKLQTAIEQLSVIRSSLSDVEHSTPYVDEGVELLKPSSGPTANIEISGSDSANRNFGNNQSGGQSFGDVQGSSFAYKSYHYHHLASPASEELSILPHYQLPSDPNKSFTGRTIELNELKKVLFTEKEHDTVALFGLGGIGKTQVALQLAQWTHENAYQLQEDKSIKYSVFWVSAASIQDFEDSCTRIAESLTGQRKSQEPNPKTILYRYLSSDASGPWLLIVDNADDKEVLFGSSEAPRGICGYVPHSTNGLVVYTTRSKEMAMDLIRPAGHLTEITMMSDVEACSMFEKVIHRKQLLNDTLALTELMKELSYHETGYLPLAITQAAAYLDRNEITISKYMKLLRDTPDGLLDVLSTEFEDGSHTGSGKSVATTFLLSFNQIRKTDPIASDLLIFLSCMEPRAIPRTMLPDLGSEAVMVNAIGTLQAYRFISLRADSSQDMYDMHRLVHLGTKVWIERDIQIEGAVEDALQWLCKIFAKLDNDKCSVDPSRWAAYLPHAIQLLSAYESTRHQDDHTPELSIGPRKRLSDLIRKELRKRFTPGATETQEARNSSRPELTSRISRYLIQSGRHKEALHILQICHKWCTSHLPAGDIWGIAILDWLGRAYLEGGDQQKSIEFFEKAFKDDKKGTRKKEDHLESQLALATAYSMDAQTMKAIRVLKQAVINSKHLNDDHPQRLESRKELARAYLGIGQKRKAIPLFEDLIHRLAGDHPLRLLLEYELAKAYLDESHMISAFRLIKHLVMSVLDNGEDYPSCVPSRYNRVKAFLKGMKVLQTGQTASASIVLASVRLYLPGSLSSKSALEQVLYWLSQRKALIEAKRYRE</sequence>
<dbReference type="PANTHER" id="PTHR46082:SF6">
    <property type="entry name" value="AAA+ ATPASE DOMAIN-CONTAINING PROTEIN-RELATED"/>
    <property type="match status" value="1"/>
</dbReference>
<keyword evidence="6" id="KW-1185">Reference proteome</keyword>
<dbReference type="Pfam" id="PF00931">
    <property type="entry name" value="NB-ARC"/>
    <property type="match status" value="1"/>
</dbReference>
<feature type="domain" description="NB-ARC" evidence="3">
    <location>
        <begin position="263"/>
        <end position="445"/>
    </location>
</feature>
<dbReference type="Pfam" id="PF17107">
    <property type="entry name" value="SesA"/>
    <property type="match status" value="1"/>
</dbReference>
<dbReference type="Gene3D" id="3.40.50.300">
    <property type="entry name" value="P-loop containing nucleotide triphosphate hydrolases"/>
    <property type="match status" value="1"/>
</dbReference>
<dbReference type="Proteomes" id="UP000799439">
    <property type="component" value="Unassembled WGS sequence"/>
</dbReference>
<dbReference type="EMBL" id="ML996093">
    <property type="protein sequence ID" value="KAF2148500.1"/>
    <property type="molecule type" value="Genomic_DNA"/>
</dbReference>
<dbReference type="SUPFAM" id="SSF52540">
    <property type="entry name" value="P-loop containing nucleoside triphosphate hydrolases"/>
    <property type="match status" value="1"/>
</dbReference>
<accession>A0A9P4MC98</accession>
<feature type="region of interest" description="Disordered" evidence="2">
    <location>
        <begin position="187"/>
        <end position="212"/>
    </location>
</feature>
<dbReference type="PROSITE" id="PS50005">
    <property type="entry name" value="TPR"/>
    <property type="match status" value="1"/>
</dbReference>
<dbReference type="GO" id="GO:0043531">
    <property type="term" value="F:ADP binding"/>
    <property type="evidence" value="ECO:0007669"/>
    <property type="project" value="InterPro"/>
</dbReference>
<evidence type="ECO:0000313" key="5">
    <source>
        <dbReference type="EMBL" id="KAF2148500.1"/>
    </source>
</evidence>